<reference evidence="2" key="1">
    <citation type="submission" date="2022-07" db="EMBL/GenBank/DDBJ databases">
        <title>Phylogenomic reconstructions and comparative analyses of Kickxellomycotina fungi.</title>
        <authorList>
            <person name="Reynolds N.K."/>
            <person name="Stajich J.E."/>
            <person name="Barry K."/>
            <person name="Grigoriev I.V."/>
            <person name="Crous P."/>
            <person name="Smith M.E."/>
        </authorList>
    </citation>
    <scope>NUCLEOTIDE SEQUENCE</scope>
    <source>
        <strain evidence="2">RSA 1196</strain>
    </source>
</reference>
<evidence type="ECO:0000313" key="3">
    <source>
        <dbReference type="Proteomes" id="UP001150925"/>
    </source>
</evidence>
<feature type="compositionally biased region" description="Basic and acidic residues" evidence="1">
    <location>
        <begin position="160"/>
        <end position="170"/>
    </location>
</feature>
<dbReference type="AlphaFoldDB" id="A0A9W8E899"/>
<dbReference type="Proteomes" id="UP001150925">
    <property type="component" value="Unassembled WGS sequence"/>
</dbReference>
<evidence type="ECO:0000313" key="2">
    <source>
        <dbReference type="EMBL" id="KAJ1967714.1"/>
    </source>
</evidence>
<dbReference type="OrthoDB" id="5570767at2759"/>
<evidence type="ECO:0000256" key="1">
    <source>
        <dbReference type="SAM" id="MobiDB-lite"/>
    </source>
</evidence>
<gene>
    <name evidence="2" type="ORF">IWQ62_001687</name>
</gene>
<comment type="caution">
    <text evidence="2">The sequence shown here is derived from an EMBL/GenBank/DDBJ whole genome shotgun (WGS) entry which is preliminary data.</text>
</comment>
<dbReference type="EMBL" id="JANBPY010000294">
    <property type="protein sequence ID" value="KAJ1967714.1"/>
    <property type="molecule type" value="Genomic_DNA"/>
</dbReference>
<feature type="compositionally biased region" description="Polar residues" evidence="1">
    <location>
        <begin position="131"/>
        <end position="147"/>
    </location>
</feature>
<name>A0A9W8E899_9FUNG</name>
<organism evidence="2 3">
    <name type="scientific">Dispira parvispora</name>
    <dbReference type="NCBI Taxonomy" id="1520584"/>
    <lineage>
        <taxon>Eukaryota</taxon>
        <taxon>Fungi</taxon>
        <taxon>Fungi incertae sedis</taxon>
        <taxon>Zoopagomycota</taxon>
        <taxon>Kickxellomycotina</taxon>
        <taxon>Dimargaritomycetes</taxon>
        <taxon>Dimargaritales</taxon>
        <taxon>Dimargaritaceae</taxon>
        <taxon>Dispira</taxon>
    </lineage>
</organism>
<proteinExistence type="predicted"/>
<accession>A0A9W8E899</accession>
<feature type="compositionally biased region" description="Polar residues" evidence="1">
    <location>
        <begin position="182"/>
        <end position="197"/>
    </location>
</feature>
<keyword evidence="3" id="KW-1185">Reference proteome</keyword>
<sequence length="298" mass="32958">MAAPRILQEPSFHLGPDRPMTYSFSSEILSALEVYISQLSPDDEPVGTDVQAAHPKLTGATLASHGMYTGDQPLATERDTFPNHSLPNTFILTDAHHTDIRDSFEQQNVFRSSCISQQSGGKQDRGEAHTSIPTHLQSEDSSVSRRGSTVKRWSLPFRRSRNEEPVDKDGAQPITWRASAPPENNGQDPTIVSQSATPRKRHSYTNFVPLQNKIKKAGTWTKKSLRMSRHAPASAPSQRSYTPPPPMPQELPTTPKSALPSPRMTEPVTTPSGEEKKPRPNLSFWTKVFGPFVSCTGH</sequence>
<feature type="region of interest" description="Disordered" evidence="1">
    <location>
        <begin position="114"/>
        <end position="283"/>
    </location>
</feature>
<protein>
    <submittedName>
        <fullName evidence="2">Uncharacterized protein</fullName>
    </submittedName>
</protein>